<evidence type="ECO:0000313" key="2">
    <source>
        <dbReference type="EMBL" id="EGQ76867.1"/>
    </source>
</evidence>
<proteinExistence type="predicted"/>
<dbReference type="GO" id="GO:0047024">
    <property type="term" value="F:5-alpha-androstane-3-beta,17-beta-diol dehydrogenase (NADP+) activity"/>
    <property type="evidence" value="ECO:0007669"/>
    <property type="project" value="UniProtKB-EC"/>
</dbReference>
<dbReference type="InterPro" id="IPR036291">
    <property type="entry name" value="NAD(P)-bd_dom_sf"/>
</dbReference>
<dbReference type="Pfam" id="PF01370">
    <property type="entry name" value="Epimerase"/>
    <property type="match status" value="1"/>
</dbReference>
<dbReference type="SUPFAM" id="SSF51735">
    <property type="entry name" value="NAD(P)-binding Rossmann-fold domains"/>
    <property type="match status" value="1"/>
</dbReference>
<organism evidence="2 4">
    <name type="scientific">Neisseria macacae ATCC 33926</name>
    <dbReference type="NCBI Taxonomy" id="997348"/>
    <lineage>
        <taxon>Bacteria</taxon>
        <taxon>Pseudomonadati</taxon>
        <taxon>Pseudomonadota</taxon>
        <taxon>Betaproteobacteria</taxon>
        <taxon>Neisseriales</taxon>
        <taxon>Neisseriaceae</taxon>
        <taxon>Neisseria</taxon>
    </lineage>
</organism>
<protein>
    <submittedName>
        <fullName evidence="3">NAD(P)-dependent oxidoreductase</fullName>
    </submittedName>
    <submittedName>
        <fullName evidence="2">NAD-dependent epimerase/dehydratase</fullName>
        <ecNumber evidence="2">1.1.1.210</ecNumber>
    </submittedName>
</protein>
<feature type="domain" description="NAD-dependent epimerase/dehydratase" evidence="1">
    <location>
        <begin position="5"/>
        <end position="218"/>
    </location>
</feature>
<keyword evidence="5" id="KW-1185">Reference proteome</keyword>
<evidence type="ECO:0000259" key="1">
    <source>
        <dbReference type="Pfam" id="PF01370"/>
    </source>
</evidence>
<dbReference type="EC" id="1.1.1.210" evidence="2"/>
<dbReference type="RefSeq" id="WP_003778272.1">
    <property type="nucleotide sequence ID" value="NZ_CP094241.1"/>
</dbReference>
<dbReference type="PANTHER" id="PTHR43245:SF51">
    <property type="entry name" value="SHORT CHAIN DEHYDROGENASE_REDUCTASE FAMILY 42E, MEMBER 2"/>
    <property type="match status" value="1"/>
</dbReference>
<dbReference type="AlphaFoldDB" id="A0AA36UJ08"/>
<name>A0AA36UJ08_9NEIS</name>
<sequence>MKKAIVTGATGGLGRNLVQTLLAQGWQVAACGRNAEIGKMLDTEFHAFDLSDRNQTLKAFSNADIVFHCAALSSPWGRYEDFYRANVTATQNVLAAMRQHHIGKLVHVSTPSIYFDYLDQHKVPETFISRHFVNDYAYTKFLAEQEVAAATDLSSVIIRPRGIFGEYDTAVLPRLLKISEKGFLPLIRRSGREAGGALVDVTYVGNVVHALLLAAEADVPRAMPFNITNGEPQTIAALYRQIIDILHLGCRLKPVSYRLIDSVARLLETQARLTRSFREPLVTRYSIGTISFDQTLDISRARSLLGYEPQISVADGLRQYARSLKG</sequence>
<accession>A0AA36UJ08</accession>
<reference evidence="3 5" key="2">
    <citation type="submission" date="2022-03" db="EMBL/GenBank/DDBJ databases">
        <title>Genome sequencing of Neisseria macacae.</title>
        <authorList>
            <person name="Baek M.-G."/>
        </authorList>
    </citation>
    <scope>NUCLEOTIDE SEQUENCE [LARGE SCALE GENOMIC DNA]</scope>
    <source>
        <strain evidence="3 5">ATCC 33926</strain>
    </source>
</reference>
<evidence type="ECO:0000313" key="3">
    <source>
        <dbReference type="EMBL" id="UNV86024.1"/>
    </source>
</evidence>
<dbReference type="EMBL" id="CP094241">
    <property type="protein sequence ID" value="UNV86024.1"/>
    <property type="molecule type" value="Genomic_DNA"/>
</dbReference>
<evidence type="ECO:0000313" key="4">
    <source>
        <dbReference type="Proteomes" id="UP000004982"/>
    </source>
</evidence>
<dbReference type="Gene3D" id="3.40.50.720">
    <property type="entry name" value="NAD(P)-binding Rossmann-like Domain"/>
    <property type="match status" value="1"/>
</dbReference>
<keyword evidence="2" id="KW-0560">Oxidoreductase</keyword>
<dbReference type="InterPro" id="IPR050177">
    <property type="entry name" value="Lipid_A_modif_metabolic_enz"/>
</dbReference>
<dbReference type="Proteomes" id="UP000829455">
    <property type="component" value="Chromosome"/>
</dbReference>
<evidence type="ECO:0000313" key="5">
    <source>
        <dbReference type="Proteomes" id="UP000829455"/>
    </source>
</evidence>
<dbReference type="InterPro" id="IPR001509">
    <property type="entry name" value="Epimerase_deHydtase"/>
</dbReference>
<dbReference type="PANTHER" id="PTHR43245">
    <property type="entry name" value="BIFUNCTIONAL POLYMYXIN RESISTANCE PROTEIN ARNA"/>
    <property type="match status" value="1"/>
</dbReference>
<reference evidence="2 4" key="1">
    <citation type="submission" date="2011-05" db="EMBL/GenBank/DDBJ databases">
        <authorList>
            <person name="Muzny D."/>
            <person name="Qin X."/>
            <person name="Deng J."/>
            <person name="Jiang H."/>
            <person name="Liu Y."/>
            <person name="Qu J."/>
            <person name="Song X.-Z."/>
            <person name="Zhang L."/>
            <person name="Thornton R."/>
            <person name="Coyle M."/>
            <person name="Francisco L."/>
            <person name="Jackson L."/>
            <person name="Javaid M."/>
            <person name="Korchina V."/>
            <person name="Kovar C."/>
            <person name="Mata R."/>
            <person name="Mathew T."/>
            <person name="Ngo R."/>
            <person name="Nguyen L."/>
            <person name="Nguyen N."/>
            <person name="Okwuonu G."/>
            <person name="Ongeri F."/>
            <person name="Pham C."/>
            <person name="Simmons D."/>
            <person name="Wilczek-Boney K."/>
            <person name="Hale W."/>
            <person name="Jakkamsetti A."/>
            <person name="Pham P."/>
            <person name="Ruth R."/>
            <person name="San Lucas F."/>
            <person name="Warren J."/>
            <person name="Zhang J."/>
            <person name="Zhao Z."/>
            <person name="Zhou C."/>
            <person name="Zhu D."/>
            <person name="Lee S."/>
            <person name="Bess C."/>
            <person name="Blankenburg K."/>
            <person name="Forbes L."/>
            <person name="Fu Q."/>
            <person name="Gubbala S."/>
            <person name="Hirani K."/>
            <person name="Jayaseelan J.C."/>
            <person name="Lara F."/>
            <person name="Munidasa M."/>
            <person name="Palculict T."/>
            <person name="Patil S."/>
            <person name="Pu L.-L."/>
            <person name="Saada N."/>
            <person name="Tang L."/>
            <person name="Weissenberger G."/>
            <person name="Zhu Y."/>
            <person name="Hemphill L."/>
            <person name="Shang Y."/>
            <person name="Youmans B."/>
            <person name="Ayvaz T."/>
            <person name="Ross M."/>
            <person name="Santibanez J."/>
            <person name="Aqrawi P."/>
            <person name="Gross S."/>
            <person name="Joshi V."/>
            <person name="Fowler G."/>
            <person name="Nazareth L."/>
            <person name="Reid J."/>
            <person name="Worley K."/>
            <person name="Petrosino J."/>
            <person name="Highlander S."/>
            <person name="Gibbs R."/>
        </authorList>
    </citation>
    <scope>NUCLEOTIDE SEQUENCE [LARGE SCALE GENOMIC DNA]</scope>
    <source>
        <strain evidence="2 4">ATCC 33926</strain>
    </source>
</reference>
<dbReference type="Proteomes" id="UP000004982">
    <property type="component" value="Unassembled WGS sequence"/>
</dbReference>
<dbReference type="EMBL" id="AFQE01000072">
    <property type="protein sequence ID" value="EGQ76867.1"/>
    <property type="molecule type" value="Genomic_DNA"/>
</dbReference>
<gene>
    <name evidence="2" type="ORF">HMPREF9418_1509</name>
    <name evidence="3" type="ORF">MON40_05885</name>
</gene>